<evidence type="ECO:0000259" key="2">
    <source>
        <dbReference type="Pfam" id="PF01471"/>
    </source>
</evidence>
<dbReference type="EMBL" id="BJYZ01000011">
    <property type="protein sequence ID" value="GEO38483.1"/>
    <property type="molecule type" value="Genomic_DNA"/>
</dbReference>
<dbReference type="Pfam" id="PF17038">
    <property type="entry name" value="CBP_BcsN"/>
    <property type="match status" value="1"/>
</dbReference>
<feature type="chain" id="PRO_5021742331" description="Peptidoglycan binding-like domain-containing protein" evidence="1">
    <location>
        <begin position="29"/>
        <end position="324"/>
    </location>
</feature>
<dbReference type="SUPFAM" id="SSF47090">
    <property type="entry name" value="PGBD-like"/>
    <property type="match status" value="1"/>
</dbReference>
<dbReference type="AlphaFoldDB" id="A0A512DPS0"/>
<dbReference type="Pfam" id="PF01471">
    <property type="entry name" value="PG_binding_1"/>
    <property type="match status" value="1"/>
</dbReference>
<feature type="domain" description="Peptidoglycan binding-like" evidence="2">
    <location>
        <begin position="288"/>
        <end position="319"/>
    </location>
</feature>
<dbReference type="InterPro" id="IPR031482">
    <property type="entry name" value="CBP_BcsN"/>
</dbReference>
<dbReference type="Proteomes" id="UP000321523">
    <property type="component" value="Unassembled WGS sequence"/>
</dbReference>
<dbReference type="RefSeq" id="WP_044433364.1">
    <property type="nucleotide sequence ID" value="NZ_BJYZ01000011.1"/>
</dbReference>
<keyword evidence="4" id="KW-1185">Reference proteome</keyword>
<dbReference type="OrthoDB" id="7948789at2"/>
<dbReference type="InterPro" id="IPR036366">
    <property type="entry name" value="PGBDSf"/>
</dbReference>
<proteinExistence type="predicted"/>
<comment type="caution">
    <text evidence="3">The sequence shown here is derived from an EMBL/GenBank/DDBJ whole genome shotgun (WGS) entry which is preliminary data.</text>
</comment>
<name>A0A512DPS0_9PROT</name>
<sequence length="324" mass="36083">MTGSCPAPFRKLWAVKAAMLLGLLSSTAGCTRWYDPEAMVPTTQAWQRISPEQAPVVFARDASAVILSARRQTFGRLTETYEITLENPTVLPGENGIRMEVRRRPTSMLASLTTLSEPFATPRYDEKLMNSRLQAEFPTLKTKIESDLRQNRYGLYSYATATDGYVTCVLAWQVIDDYSRMLPPNFALLRTEYRFCAPDEKPARLLALFDRATLFFGGHMMPETDMGAGQLGRIDAGMPVSLLPSRSASAARTVSAPVARAISEPVTRVMSEPDDDQTLDFSNPAHARTMQRLLKDLGLYDGQIDGIWGPKSRQALKDYRKSIG</sequence>
<gene>
    <name evidence="3" type="ORF">SAE02_26310</name>
</gene>
<protein>
    <recommendedName>
        <fullName evidence="2">Peptidoglycan binding-like domain-containing protein</fullName>
    </recommendedName>
</protein>
<reference evidence="3 4" key="1">
    <citation type="submission" date="2019-07" db="EMBL/GenBank/DDBJ databases">
        <title>Whole genome shotgun sequence of Skermanella aerolata NBRC 106429.</title>
        <authorList>
            <person name="Hosoyama A."/>
            <person name="Uohara A."/>
            <person name="Ohji S."/>
            <person name="Ichikawa N."/>
        </authorList>
    </citation>
    <scope>NUCLEOTIDE SEQUENCE [LARGE SCALE GENOMIC DNA]</scope>
    <source>
        <strain evidence="3 4">NBRC 106429</strain>
    </source>
</reference>
<dbReference type="InterPro" id="IPR002477">
    <property type="entry name" value="Peptidoglycan-bd-like"/>
</dbReference>
<organism evidence="3 4">
    <name type="scientific">Skermanella aerolata</name>
    <dbReference type="NCBI Taxonomy" id="393310"/>
    <lineage>
        <taxon>Bacteria</taxon>
        <taxon>Pseudomonadati</taxon>
        <taxon>Pseudomonadota</taxon>
        <taxon>Alphaproteobacteria</taxon>
        <taxon>Rhodospirillales</taxon>
        <taxon>Azospirillaceae</taxon>
        <taxon>Skermanella</taxon>
    </lineage>
</organism>
<keyword evidence="1" id="KW-0732">Signal</keyword>
<evidence type="ECO:0000313" key="4">
    <source>
        <dbReference type="Proteomes" id="UP000321523"/>
    </source>
</evidence>
<dbReference type="Gene3D" id="1.10.101.10">
    <property type="entry name" value="PGBD-like superfamily/PGBD"/>
    <property type="match status" value="1"/>
</dbReference>
<accession>A0A512DPS0</accession>
<dbReference type="InterPro" id="IPR036365">
    <property type="entry name" value="PGBD-like_sf"/>
</dbReference>
<evidence type="ECO:0000313" key="3">
    <source>
        <dbReference type="EMBL" id="GEO38483.1"/>
    </source>
</evidence>
<evidence type="ECO:0000256" key="1">
    <source>
        <dbReference type="SAM" id="SignalP"/>
    </source>
</evidence>
<feature type="signal peptide" evidence="1">
    <location>
        <begin position="1"/>
        <end position="28"/>
    </location>
</feature>